<proteinExistence type="predicted"/>
<dbReference type="Gene3D" id="2.60.120.10">
    <property type="entry name" value="Jelly Rolls"/>
    <property type="match status" value="1"/>
</dbReference>
<dbReference type="EMBL" id="RBNI01014048">
    <property type="protein sequence ID" value="RUP23899.1"/>
    <property type="molecule type" value="Genomic_DNA"/>
</dbReference>
<comment type="caution">
    <text evidence="1">The sequence shown here is derived from an EMBL/GenBank/DDBJ whole genome shotgun (WGS) entry which is preliminary data.</text>
</comment>
<protein>
    <submittedName>
        <fullName evidence="1">Uncharacterized protein</fullName>
    </submittedName>
</protein>
<dbReference type="AlphaFoldDB" id="A0A433BC38"/>
<organism evidence="1 2">
    <name type="scientific">Jimgerdemannia flammicorona</name>
    <dbReference type="NCBI Taxonomy" id="994334"/>
    <lineage>
        <taxon>Eukaryota</taxon>
        <taxon>Fungi</taxon>
        <taxon>Fungi incertae sedis</taxon>
        <taxon>Mucoromycota</taxon>
        <taxon>Mucoromycotina</taxon>
        <taxon>Endogonomycetes</taxon>
        <taxon>Endogonales</taxon>
        <taxon>Endogonaceae</taxon>
        <taxon>Jimgerdemannia</taxon>
    </lineage>
</organism>
<dbReference type="InterPro" id="IPR014710">
    <property type="entry name" value="RmlC-like_jellyroll"/>
</dbReference>
<reference evidence="1 2" key="1">
    <citation type="journal article" date="2018" name="New Phytol.">
        <title>Phylogenomics of Endogonaceae and evolution of mycorrhizas within Mucoromycota.</title>
        <authorList>
            <person name="Chang Y."/>
            <person name="Desiro A."/>
            <person name="Na H."/>
            <person name="Sandor L."/>
            <person name="Lipzen A."/>
            <person name="Clum A."/>
            <person name="Barry K."/>
            <person name="Grigoriev I.V."/>
            <person name="Martin F.M."/>
            <person name="Stajich J.E."/>
            <person name="Smith M.E."/>
            <person name="Bonito G."/>
            <person name="Spatafora J.W."/>
        </authorList>
    </citation>
    <scope>NUCLEOTIDE SEQUENCE [LARGE SCALE GENOMIC DNA]</scope>
    <source>
        <strain evidence="1 2">GMNB39</strain>
    </source>
</reference>
<name>A0A433BC38_9FUNG</name>
<keyword evidence="2" id="KW-1185">Reference proteome</keyword>
<evidence type="ECO:0000313" key="1">
    <source>
        <dbReference type="EMBL" id="RUP23899.1"/>
    </source>
</evidence>
<sequence>MTPAYHTKHFSDTAKLNKLCKILTPAGSRFYDPATIGIHNDFYMYASVLEPGKTVSHRINLNLKAEDGSLPRSLYVHVANKGGEVIVRTVGGAQKEQKTTLQPGDGAFVKDVRSGEEIVMESTGKKNVEFVVFDLANTN</sequence>
<gene>
    <name evidence="1" type="ORF">BC936DRAFT_138965</name>
</gene>
<dbReference type="OrthoDB" id="10261807at2759"/>
<dbReference type="Proteomes" id="UP000268093">
    <property type="component" value="Unassembled WGS sequence"/>
</dbReference>
<evidence type="ECO:0000313" key="2">
    <source>
        <dbReference type="Proteomes" id="UP000268093"/>
    </source>
</evidence>
<dbReference type="PANTHER" id="PTHR43212">
    <property type="entry name" value="QUERCETIN 2,3-DIOXYGENASE"/>
    <property type="match status" value="1"/>
</dbReference>
<dbReference type="InterPro" id="IPR012093">
    <property type="entry name" value="Pirin"/>
</dbReference>
<dbReference type="PANTHER" id="PTHR43212:SF3">
    <property type="entry name" value="QUERCETIN 2,3-DIOXYGENASE"/>
    <property type="match status" value="1"/>
</dbReference>
<accession>A0A433BC38</accession>